<gene>
    <name evidence="9 12" type="primary">lspA</name>
    <name evidence="12" type="ORF">C7H52_00270</name>
</gene>
<dbReference type="GO" id="GO:0006508">
    <property type="term" value="P:proteolysis"/>
    <property type="evidence" value="ECO:0007669"/>
    <property type="project" value="UniProtKB-KW"/>
</dbReference>
<accession>A0A2T1NFL8</accession>
<keyword evidence="8 9" id="KW-0472">Membrane</keyword>
<keyword evidence="3 9" id="KW-0645">Protease</keyword>
<dbReference type="Proteomes" id="UP000238426">
    <property type="component" value="Unassembled WGS sequence"/>
</dbReference>
<dbReference type="GO" id="GO:0004190">
    <property type="term" value="F:aspartic-type endopeptidase activity"/>
    <property type="evidence" value="ECO:0007669"/>
    <property type="project" value="UniProtKB-UniRule"/>
</dbReference>
<dbReference type="RefSeq" id="WP_106461878.1">
    <property type="nucleotide sequence ID" value="NZ_PXOQ01000006.1"/>
</dbReference>
<evidence type="ECO:0000256" key="2">
    <source>
        <dbReference type="ARBA" id="ARBA00022475"/>
    </source>
</evidence>
<evidence type="ECO:0000256" key="7">
    <source>
        <dbReference type="ARBA" id="ARBA00022989"/>
    </source>
</evidence>
<evidence type="ECO:0000256" key="11">
    <source>
        <dbReference type="RuleBase" id="RU004181"/>
    </source>
</evidence>
<dbReference type="PRINTS" id="PR00781">
    <property type="entry name" value="LIPOSIGPTASE"/>
</dbReference>
<comment type="similarity">
    <text evidence="1 9 11">Belongs to the peptidase A8 family.</text>
</comment>
<dbReference type="EC" id="3.4.23.36" evidence="9"/>
<evidence type="ECO:0000256" key="1">
    <source>
        <dbReference type="ARBA" id="ARBA00006139"/>
    </source>
</evidence>
<comment type="caution">
    <text evidence="12">The sequence shown here is derived from an EMBL/GenBank/DDBJ whole genome shotgun (WGS) entry which is preliminary data.</text>
</comment>
<dbReference type="PANTHER" id="PTHR33695">
    <property type="entry name" value="LIPOPROTEIN SIGNAL PEPTIDASE"/>
    <property type="match status" value="1"/>
</dbReference>
<comment type="caution">
    <text evidence="9">Lacks conserved residue(s) required for the propagation of feature annotation.</text>
</comment>
<comment type="function">
    <text evidence="9 10">This protein specifically catalyzes the removal of signal peptides from prolipoproteins.</text>
</comment>
<dbReference type="GO" id="GO:0005886">
    <property type="term" value="C:plasma membrane"/>
    <property type="evidence" value="ECO:0007669"/>
    <property type="project" value="UniProtKB-SubCell"/>
</dbReference>
<keyword evidence="4 9" id="KW-0812">Transmembrane</keyword>
<sequence length="166" mass="18110">MSKRTVYILSLIVINIALDQISKVIARATLMPYEEVKVLGSVFTLNNVENDGAFLGLGGDFHPFIKIALLWLLPILVLGFVLRMILTDKSIDAMSLFGFCCIVGGGVANVFDRIVYGSVTDFMHIDFGGSLRTGIFNIADVSVMVGLGCLLVASFRNKKKKTLSED</sequence>
<name>A0A2T1NFL8_9FLAO</name>
<evidence type="ECO:0000256" key="10">
    <source>
        <dbReference type="RuleBase" id="RU000594"/>
    </source>
</evidence>
<dbReference type="PROSITE" id="PS00855">
    <property type="entry name" value="SPASE_II"/>
    <property type="match status" value="1"/>
</dbReference>
<evidence type="ECO:0000313" key="13">
    <source>
        <dbReference type="Proteomes" id="UP000238426"/>
    </source>
</evidence>
<feature type="active site" evidence="9">
    <location>
        <position position="140"/>
    </location>
</feature>
<keyword evidence="2 9" id="KW-1003">Cell membrane</keyword>
<dbReference type="Pfam" id="PF01252">
    <property type="entry name" value="Peptidase_A8"/>
    <property type="match status" value="1"/>
</dbReference>
<dbReference type="InterPro" id="IPR001872">
    <property type="entry name" value="Peptidase_A8"/>
</dbReference>
<dbReference type="PANTHER" id="PTHR33695:SF1">
    <property type="entry name" value="LIPOPROTEIN SIGNAL PEPTIDASE"/>
    <property type="match status" value="1"/>
</dbReference>
<reference evidence="12 13" key="1">
    <citation type="submission" date="2018-03" db="EMBL/GenBank/DDBJ databases">
        <title>Mesoflavibacter sp. HG37 and Mesoflavibacter sp. HG96 sp.nov., two marine bacteria isolated from seawater of Western Pacific Ocean.</title>
        <authorList>
            <person name="Cheng H."/>
            <person name="Wu Y.-H."/>
            <person name="Guo L.-L."/>
            <person name="Xu X.-W."/>
        </authorList>
    </citation>
    <scope>NUCLEOTIDE SEQUENCE [LARGE SCALE GENOMIC DNA]</scope>
    <source>
        <strain evidence="12 13">KCTC 32269</strain>
    </source>
</reference>
<dbReference type="AlphaFoldDB" id="A0A2T1NFL8"/>
<feature type="active site" evidence="9">
    <location>
        <position position="121"/>
    </location>
</feature>
<dbReference type="NCBIfam" id="TIGR00077">
    <property type="entry name" value="lspA"/>
    <property type="match status" value="1"/>
</dbReference>
<keyword evidence="6 9" id="KW-0378">Hydrolase</keyword>
<evidence type="ECO:0000256" key="4">
    <source>
        <dbReference type="ARBA" id="ARBA00022692"/>
    </source>
</evidence>
<evidence type="ECO:0000256" key="3">
    <source>
        <dbReference type="ARBA" id="ARBA00022670"/>
    </source>
</evidence>
<keyword evidence="7 9" id="KW-1133">Transmembrane helix</keyword>
<dbReference type="HAMAP" id="MF_00161">
    <property type="entry name" value="LspA"/>
    <property type="match status" value="1"/>
</dbReference>
<evidence type="ECO:0000313" key="12">
    <source>
        <dbReference type="EMBL" id="PSG91582.1"/>
    </source>
</evidence>
<protein>
    <recommendedName>
        <fullName evidence="9">Lipoprotein signal peptidase</fullName>
        <ecNumber evidence="9">3.4.23.36</ecNumber>
    </recommendedName>
    <alternativeName>
        <fullName evidence="9">Prolipoprotein signal peptidase</fullName>
    </alternativeName>
    <alternativeName>
        <fullName evidence="9">Signal peptidase II</fullName>
        <shortName evidence="9">SPase II</shortName>
    </alternativeName>
</protein>
<comment type="pathway">
    <text evidence="9">Protein modification; lipoprotein biosynthesis (signal peptide cleavage).</text>
</comment>
<comment type="catalytic activity">
    <reaction evidence="9 10">
        <text>Release of signal peptides from bacterial membrane prolipoproteins. Hydrolyzes -Xaa-Yaa-Zaa-|-(S,diacylglyceryl)Cys-, in which Xaa is hydrophobic (preferably Leu), and Yaa (Ala or Ser) and Zaa (Gly or Ala) have small, neutral side chains.</text>
        <dbReference type="EC" id="3.4.23.36"/>
    </reaction>
</comment>
<organism evidence="12 13">
    <name type="scientific">Aurantibacter aestuarii</name>
    <dbReference type="NCBI Taxonomy" id="1266046"/>
    <lineage>
        <taxon>Bacteria</taxon>
        <taxon>Pseudomonadati</taxon>
        <taxon>Bacteroidota</taxon>
        <taxon>Flavobacteriia</taxon>
        <taxon>Flavobacteriales</taxon>
        <taxon>Flavobacteriaceae</taxon>
        <taxon>Aurantibacter</taxon>
    </lineage>
</organism>
<proteinExistence type="inferred from homology"/>
<keyword evidence="13" id="KW-1185">Reference proteome</keyword>
<evidence type="ECO:0000256" key="6">
    <source>
        <dbReference type="ARBA" id="ARBA00022801"/>
    </source>
</evidence>
<dbReference type="OrthoDB" id="9810259at2"/>
<feature type="transmembrane region" description="Helical" evidence="9">
    <location>
        <begin position="64"/>
        <end position="86"/>
    </location>
</feature>
<keyword evidence="5 9" id="KW-0064">Aspartyl protease</keyword>
<feature type="transmembrane region" description="Helical" evidence="9">
    <location>
        <begin position="131"/>
        <end position="153"/>
    </location>
</feature>
<evidence type="ECO:0000256" key="5">
    <source>
        <dbReference type="ARBA" id="ARBA00022750"/>
    </source>
</evidence>
<comment type="subcellular location">
    <subcellularLocation>
        <location evidence="9">Cell membrane</location>
        <topology evidence="9">Multi-pass membrane protein</topology>
    </subcellularLocation>
</comment>
<feature type="transmembrane region" description="Helical" evidence="9">
    <location>
        <begin position="93"/>
        <end position="111"/>
    </location>
</feature>
<dbReference type="EMBL" id="PXOQ01000006">
    <property type="protein sequence ID" value="PSG91582.1"/>
    <property type="molecule type" value="Genomic_DNA"/>
</dbReference>
<evidence type="ECO:0000256" key="9">
    <source>
        <dbReference type="HAMAP-Rule" id="MF_00161"/>
    </source>
</evidence>
<evidence type="ECO:0000256" key="8">
    <source>
        <dbReference type="ARBA" id="ARBA00023136"/>
    </source>
</evidence>
<dbReference type="UniPathway" id="UPA00665"/>